<organism evidence="1 2">
    <name type="scientific">Anoxybacteroides rupiense</name>
    <dbReference type="NCBI Taxonomy" id="311460"/>
    <lineage>
        <taxon>Bacteria</taxon>
        <taxon>Bacillati</taxon>
        <taxon>Bacillota</taxon>
        <taxon>Bacilli</taxon>
        <taxon>Bacillales</taxon>
        <taxon>Anoxybacillaceae</taxon>
        <taxon>Anoxybacteroides</taxon>
    </lineage>
</organism>
<name>A0ABD5IR11_9BACL</name>
<dbReference type="Proteomes" id="UP001339962">
    <property type="component" value="Unassembled WGS sequence"/>
</dbReference>
<reference evidence="1 2" key="1">
    <citation type="submission" date="2023-03" db="EMBL/GenBank/DDBJ databases">
        <title>Bacillus Genome Sequencing.</title>
        <authorList>
            <person name="Dunlap C."/>
        </authorList>
    </citation>
    <scope>NUCLEOTIDE SEQUENCE [LARGE SCALE GENOMIC DNA]</scope>
    <source>
        <strain evidence="1 2">NRS-38</strain>
    </source>
</reference>
<evidence type="ECO:0000313" key="2">
    <source>
        <dbReference type="Proteomes" id="UP001339962"/>
    </source>
</evidence>
<protein>
    <submittedName>
        <fullName evidence="1">Uncharacterized protein</fullName>
    </submittedName>
</protein>
<accession>A0ABD5IR11</accession>
<dbReference type="AlphaFoldDB" id="A0ABD5IR11"/>
<sequence>MIIKLTNQSKNFYAHVGKIFGSREVEKITGDRFYDDDDKVWYLYYSRGNPDTFVSVQKNKIKNVWTENKKHLIDVLKQINEERKIDESVVPVVFKEEYEKAHFKILENGYKNFIKIRGEKHD</sequence>
<dbReference type="RefSeq" id="WP_328216804.1">
    <property type="nucleotide sequence ID" value="NZ_JARTLI010000002.1"/>
</dbReference>
<evidence type="ECO:0000313" key="1">
    <source>
        <dbReference type="EMBL" id="MED5050633.1"/>
    </source>
</evidence>
<dbReference type="EMBL" id="JARTLI010000002">
    <property type="protein sequence ID" value="MED5050633.1"/>
    <property type="molecule type" value="Genomic_DNA"/>
</dbReference>
<comment type="caution">
    <text evidence="1">The sequence shown here is derived from an EMBL/GenBank/DDBJ whole genome shotgun (WGS) entry which is preliminary data.</text>
</comment>
<gene>
    <name evidence="1" type="ORF">P9850_01950</name>
</gene>
<proteinExistence type="predicted"/>